<keyword evidence="5 8" id="KW-0460">Magnesium</keyword>
<proteinExistence type="inferred from homology"/>
<comment type="function">
    <text evidence="8">Transfers a GMP moiety from GTP to Mo-molybdopterin (Mo-MPT) cofactor (Moco or molybdenum cofactor) to form Mo-molybdopterin guanine dinucleotide (Mo-MGD) cofactor.</text>
</comment>
<dbReference type="EC" id="2.7.7.77" evidence="8"/>
<gene>
    <name evidence="8" type="primary">mobA</name>
    <name evidence="10" type="ORF">JOD01_002881</name>
</gene>
<dbReference type="EMBL" id="JAFBEB010000010">
    <property type="protein sequence ID" value="MBM7591254.1"/>
    <property type="molecule type" value="Genomic_DNA"/>
</dbReference>
<feature type="binding site" evidence="8">
    <location>
        <position position="70"/>
    </location>
    <ligand>
        <name>GTP</name>
        <dbReference type="ChEBI" id="CHEBI:37565"/>
    </ligand>
</feature>
<dbReference type="PANTHER" id="PTHR19136">
    <property type="entry name" value="MOLYBDENUM COFACTOR GUANYLYLTRANSFERASE"/>
    <property type="match status" value="1"/>
</dbReference>
<keyword evidence="7 8" id="KW-0501">Molybdenum cofactor biosynthesis</keyword>
<dbReference type="CDD" id="cd02503">
    <property type="entry name" value="MobA"/>
    <property type="match status" value="1"/>
</dbReference>
<feature type="binding site" evidence="8">
    <location>
        <position position="99"/>
    </location>
    <ligand>
        <name>GTP</name>
        <dbReference type="ChEBI" id="CHEBI:37565"/>
    </ligand>
</feature>
<dbReference type="AlphaFoldDB" id="A0A938Y2M0"/>
<dbReference type="GO" id="GO:0046872">
    <property type="term" value="F:metal ion binding"/>
    <property type="evidence" value="ECO:0007669"/>
    <property type="project" value="UniProtKB-KW"/>
</dbReference>
<organism evidence="10 11">
    <name type="scientific">Brevibacillus fulvus</name>
    <dbReference type="NCBI Taxonomy" id="1125967"/>
    <lineage>
        <taxon>Bacteria</taxon>
        <taxon>Bacillati</taxon>
        <taxon>Bacillota</taxon>
        <taxon>Bacilli</taxon>
        <taxon>Bacillales</taxon>
        <taxon>Paenibacillaceae</taxon>
        <taxon>Brevibacillus</taxon>
    </lineage>
</organism>
<evidence type="ECO:0000259" key="9">
    <source>
        <dbReference type="Pfam" id="PF12804"/>
    </source>
</evidence>
<dbReference type="Proteomes" id="UP000717624">
    <property type="component" value="Unassembled WGS sequence"/>
</dbReference>
<accession>A0A938Y2M0</accession>
<keyword evidence="3 8" id="KW-0479">Metal-binding</keyword>
<comment type="caution">
    <text evidence="10">The sequence shown here is derived from an EMBL/GenBank/DDBJ whole genome shotgun (WGS) entry which is preliminary data.</text>
</comment>
<feature type="domain" description="MobA-like NTP transferase" evidence="9">
    <location>
        <begin position="5"/>
        <end position="161"/>
    </location>
</feature>
<evidence type="ECO:0000313" key="10">
    <source>
        <dbReference type="EMBL" id="MBM7591254.1"/>
    </source>
</evidence>
<evidence type="ECO:0000256" key="7">
    <source>
        <dbReference type="ARBA" id="ARBA00023150"/>
    </source>
</evidence>
<feature type="binding site" evidence="8">
    <location>
        <position position="99"/>
    </location>
    <ligand>
        <name>Mg(2+)</name>
        <dbReference type="ChEBI" id="CHEBI:18420"/>
    </ligand>
</feature>
<protein>
    <recommendedName>
        <fullName evidence="8">Probable molybdenum cofactor guanylyltransferase</fullName>
        <shortName evidence="8">MoCo guanylyltransferase</shortName>
        <ecNumber evidence="8">2.7.7.77</ecNumber>
    </recommendedName>
    <alternativeName>
        <fullName evidence="8">GTP:molybdopterin guanylyltransferase</fullName>
    </alternativeName>
    <alternativeName>
        <fullName evidence="8">Mo-MPT guanylyltransferase</fullName>
    </alternativeName>
    <alternativeName>
        <fullName evidence="8">Molybdopterin guanylyltransferase</fullName>
    </alternativeName>
    <alternativeName>
        <fullName evidence="8">Molybdopterin-guanine dinucleotide synthase</fullName>
        <shortName evidence="8">MGD synthase</shortName>
    </alternativeName>
</protein>
<keyword evidence="2 8" id="KW-0808">Transferase</keyword>
<dbReference type="Gene3D" id="3.90.550.10">
    <property type="entry name" value="Spore Coat Polysaccharide Biosynthesis Protein SpsA, Chain A"/>
    <property type="match status" value="1"/>
</dbReference>
<dbReference type="HAMAP" id="MF_00316">
    <property type="entry name" value="MobA"/>
    <property type="match status" value="1"/>
</dbReference>
<evidence type="ECO:0000256" key="8">
    <source>
        <dbReference type="HAMAP-Rule" id="MF_00316"/>
    </source>
</evidence>
<comment type="similarity">
    <text evidence="8">Belongs to the MobA family.</text>
</comment>
<comment type="caution">
    <text evidence="8">Lacks conserved residue(s) required for the propagation of feature annotation.</text>
</comment>
<dbReference type="SUPFAM" id="SSF53448">
    <property type="entry name" value="Nucleotide-diphospho-sugar transferases"/>
    <property type="match status" value="1"/>
</dbReference>
<comment type="subcellular location">
    <subcellularLocation>
        <location evidence="8">Cytoplasm</location>
    </subcellularLocation>
</comment>
<comment type="domain">
    <text evidence="8">The N-terminal domain determines nucleotide recognition and specific binding, while the C-terminal domain determines the specific binding to the target protein.</text>
</comment>
<evidence type="ECO:0000256" key="1">
    <source>
        <dbReference type="ARBA" id="ARBA00022490"/>
    </source>
</evidence>
<sequence>MDVCGVILAGGKSSRMGTPKELLDWGGQPLILHLAKAIVHEQLPCLVISNRPERLPSYELSKLGVTIKPDEGGSYGPISGIVTGFQHTEAETLLVVSCDLPFLDEQAIGQLLAFARREQEWDALVAASGQKLHPLLAVYHRRTEACWREALQAGQYRLMDTLARLRMKIIPPKLLDRWATYNANTPEQYREALLEKCRREAEAKQKQGGL</sequence>
<keyword evidence="6 8" id="KW-0342">GTP-binding</keyword>
<dbReference type="InterPro" id="IPR013482">
    <property type="entry name" value="Molybde_CF_guanTrfase"/>
</dbReference>
<name>A0A938Y2M0_9BACL</name>
<keyword evidence="11" id="KW-1185">Reference proteome</keyword>
<feature type="binding site" evidence="8">
    <location>
        <begin position="8"/>
        <end position="10"/>
    </location>
    <ligand>
        <name>GTP</name>
        <dbReference type="ChEBI" id="CHEBI:37565"/>
    </ligand>
</feature>
<dbReference type="GO" id="GO:0005737">
    <property type="term" value="C:cytoplasm"/>
    <property type="evidence" value="ECO:0007669"/>
    <property type="project" value="UniProtKB-SubCell"/>
</dbReference>
<dbReference type="InterPro" id="IPR029044">
    <property type="entry name" value="Nucleotide-diphossugar_trans"/>
</dbReference>
<dbReference type="PANTHER" id="PTHR19136:SF81">
    <property type="entry name" value="MOLYBDENUM COFACTOR GUANYLYLTRANSFERASE"/>
    <property type="match status" value="1"/>
</dbReference>
<reference evidence="10" key="1">
    <citation type="submission" date="2021-01" db="EMBL/GenBank/DDBJ databases">
        <title>Genomic Encyclopedia of Type Strains, Phase IV (KMG-IV): sequencing the most valuable type-strain genomes for metagenomic binning, comparative biology and taxonomic classification.</title>
        <authorList>
            <person name="Goeker M."/>
        </authorList>
    </citation>
    <scope>NUCLEOTIDE SEQUENCE</scope>
    <source>
        <strain evidence="10">DSM 25523</strain>
    </source>
</reference>
<dbReference type="GO" id="GO:0005525">
    <property type="term" value="F:GTP binding"/>
    <property type="evidence" value="ECO:0007669"/>
    <property type="project" value="UniProtKB-UniRule"/>
</dbReference>
<keyword evidence="1 8" id="KW-0963">Cytoplasm</keyword>
<dbReference type="InterPro" id="IPR025877">
    <property type="entry name" value="MobA-like_NTP_Trfase"/>
</dbReference>
<evidence type="ECO:0000256" key="4">
    <source>
        <dbReference type="ARBA" id="ARBA00022741"/>
    </source>
</evidence>
<keyword evidence="4 8" id="KW-0547">Nucleotide-binding</keyword>
<dbReference type="GO" id="GO:0061603">
    <property type="term" value="F:molybdenum cofactor guanylyltransferase activity"/>
    <property type="evidence" value="ECO:0007669"/>
    <property type="project" value="UniProtKB-EC"/>
</dbReference>
<feature type="binding site" evidence="8">
    <location>
        <position position="20"/>
    </location>
    <ligand>
        <name>GTP</name>
        <dbReference type="ChEBI" id="CHEBI:37565"/>
    </ligand>
</feature>
<comment type="catalytic activity">
    <reaction evidence="8">
        <text>Mo-molybdopterin + GTP + H(+) = Mo-molybdopterin guanine dinucleotide + diphosphate</text>
        <dbReference type="Rhea" id="RHEA:34243"/>
        <dbReference type="ChEBI" id="CHEBI:15378"/>
        <dbReference type="ChEBI" id="CHEBI:33019"/>
        <dbReference type="ChEBI" id="CHEBI:37565"/>
        <dbReference type="ChEBI" id="CHEBI:71302"/>
        <dbReference type="ChEBI" id="CHEBI:71310"/>
        <dbReference type="EC" id="2.7.7.77"/>
    </reaction>
</comment>
<dbReference type="Pfam" id="PF12804">
    <property type="entry name" value="NTP_transf_3"/>
    <property type="match status" value="1"/>
</dbReference>
<keyword evidence="10" id="KW-0548">Nucleotidyltransferase</keyword>
<comment type="cofactor">
    <cofactor evidence="8">
        <name>Mg(2+)</name>
        <dbReference type="ChEBI" id="CHEBI:18420"/>
    </cofactor>
</comment>
<evidence type="ECO:0000256" key="5">
    <source>
        <dbReference type="ARBA" id="ARBA00022842"/>
    </source>
</evidence>
<dbReference type="GO" id="GO:0006777">
    <property type="term" value="P:Mo-molybdopterin cofactor biosynthetic process"/>
    <property type="evidence" value="ECO:0007669"/>
    <property type="project" value="UniProtKB-KW"/>
</dbReference>
<evidence type="ECO:0000313" key="11">
    <source>
        <dbReference type="Proteomes" id="UP000717624"/>
    </source>
</evidence>
<dbReference type="RefSeq" id="WP_204518970.1">
    <property type="nucleotide sequence ID" value="NZ_BAABIN010000012.1"/>
</dbReference>
<evidence type="ECO:0000256" key="6">
    <source>
        <dbReference type="ARBA" id="ARBA00023134"/>
    </source>
</evidence>
<evidence type="ECO:0000256" key="3">
    <source>
        <dbReference type="ARBA" id="ARBA00022723"/>
    </source>
</evidence>
<evidence type="ECO:0000256" key="2">
    <source>
        <dbReference type="ARBA" id="ARBA00022679"/>
    </source>
</evidence>